<organism evidence="2 3">
    <name type="scientific">Rufibacter latericius</name>
    <dbReference type="NCBI Taxonomy" id="2487040"/>
    <lineage>
        <taxon>Bacteria</taxon>
        <taxon>Pseudomonadati</taxon>
        <taxon>Bacteroidota</taxon>
        <taxon>Cytophagia</taxon>
        <taxon>Cytophagales</taxon>
        <taxon>Hymenobacteraceae</taxon>
        <taxon>Rufibacter</taxon>
    </lineage>
</organism>
<feature type="signal peptide" evidence="1">
    <location>
        <begin position="1"/>
        <end position="18"/>
    </location>
</feature>
<keyword evidence="1" id="KW-0732">Signal</keyword>
<dbReference type="Proteomes" id="UP000272117">
    <property type="component" value="Unassembled WGS sequence"/>
</dbReference>
<evidence type="ECO:0008006" key="4">
    <source>
        <dbReference type="Google" id="ProtNLM"/>
    </source>
</evidence>
<feature type="chain" id="PRO_5018332910" description="Lipoprotein" evidence="1">
    <location>
        <begin position="19"/>
        <end position="118"/>
    </location>
</feature>
<accession>A0A3M9ML15</accession>
<dbReference type="OrthoDB" id="894243at2"/>
<dbReference type="RefSeq" id="WP_123127785.1">
    <property type="nucleotide sequence ID" value="NZ_RJJD01000008.1"/>
</dbReference>
<sequence length="118" mass="12697">MKVGRVAFLGLAGMLAMASCEEKEVTSDCFQAVVLDQGCGTVLAVLDTAAARIVDTKPNNDTVYVNTFDLHPVYQVPGKTLYITMRAMSQSEAPDCPGFIPIIYPHVKVLSVSETPCN</sequence>
<dbReference type="AlphaFoldDB" id="A0A3M9ML15"/>
<dbReference type="EMBL" id="RJJD01000008">
    <property type="protein sequence ID" value="RNI26169.1"/>
    <property type="molecule type" value="Genomic_DNA"/>
</dbReference>
<comment type="caution">
    <text evidence="2">The sequence shown here is derived from an EMBL/GenBank/DDBJ whole genome shotgun (WGS) entry which is preliminary data.</text>
</comment>
<name>A0A3M9ML15_9BACT</name>
<reference evidence="2 3" key="1">
    <citation type="submission" date="2018-11" db="EMBL/GenBank/DDBJ databases">
        <title>Rufibacter latericius sp. nov., isolated from water in Baiyang Lake.</title>
        <authorList>
            <person name="Yang Y."/>
        </authorList>
    </citation>
    <scope>NUCLEOTIDE SEQUENCE [LARGE SCALE GENOMIC DNA]</scope>
    <source>
        <strain evidence="2 3">R-22-1c-1</strain>
    </source>
</reference>
<evidence type="ECO:0000256" key="1">
    <source>
        <dbReference type="SAM" id="SignalP"/>
    </source>
</evidence>
<protein>
    <recommendedName>
        <fullName evidence="4">Lipoprotein</fullName>
    </recommendedName>
</protein>
<gene>
    <name evidence="2" type="ORF">EFB08_15240</name>
</gene>
<proteinExistence type="predicted"/>
<evidence type="ECO:0000313" key="3">
    <source>
        <dbReference type="Proteomes" id="UP000272117"/>
    </source>
</evidence>
<evidence type="ECO:0000313" key="2">
    <source>
        <dbReference type="EMBL" id="RNI26169.1"/>
    </source>
</evidence>
<keyword evidence="3" id="KW-1185">Reference proteome</keyword>
<dbReference type="PROSITE" id="PS51257">
    <property type="entry name" value="PROKAR_LIPOPROTEIN"/>
    <property type="match status" value="1"/>
</dbReference>